<dbReference type="RefSeq" id="WP_106529031.1">
    <property type="nucleotide sequence ID" value="NZ_PYAW01000003.1"/>
</dbReference>
<evidence type="ECO:0000256" key="1">
    <source>
        <dbReference type="SAM" id="Phobius"/>
    </source>
</evidence>
<comment type="caution">
    <text evidence="3">The sequence shown here is derived from an EMBL/GenBank/DDBJ whole genome shotgun (WGS) entry which is preliminary data.</text>
</comment>
<accession>A0A2P8HJ72</accession>
<dbReference type="NCBIfam" id="TIGR02226">
    <property type="entry name" value="two_anch"/>
    <property type="match status" value="1"/>
</dbReference>
<name>A0A2P8HJ72_CHINA</name>
<keyword evidence="1" id="KW-0812">Transmembrane</keyword>
<keyword evidence="1" id="KW-1133">Transmembrane helix</keyword>
<feature type="domain" description="Aerotolerance regulator N-terminal" evidence="2">
    <location>
        <begin position="1"/>
        <end position="77"/>
    </location>
</feature>
<dbReference type="AlphaFoldDB" id="A0A2P8HJ72"/>
<evidence type="ECO:0000313" key="4">
    <source>
        <dbReference type="Proteomes" id="UP000240971"/>
    </source>
</evidence>
<feature type="transmembrane region" description="Helical" evidence="1">
    <location>
        <begin position="6"/>
        <end position="25"/>
    </location>
</feature>
<dbReference type="Proteomes" id="UP000240971">
    <property type="component" value="Unassembled WGS sequence"/>
</dbReference>
<evidence type="ECO:0000313" key="3">
    <source>
        <dbReference type="EMBL" id="PSL46230.1"/>
    </source>
</evidence>
<dbReference type="InterPro" id="IPR011933">
    <property type="entry name" value="Double_TM_dom"/>
</dbReference>
<sequence length="445" mass="51262">MLHLLQPIWMLMTAGISIPVFIHLWHQRPGKVLKIGSIQLLQAASLRHARSWRISEWWLLLLRCLLILLLAFLLSKPVWQQPLTTRTQKGWVLMEPAAYPRFQPIIDSLLQTGYQLHTFDTAFSKTFIKELSSSDTVQMPYWQTLQYLPKKVPADFPVYLFTGNRLERFQGNRPTLALNLHWYTYTPADSVSNWNAYTYSLRDDSIRIVKGYSSPGGTAYHDRDTIAAMDTAAVRITIYADKYTGDARYLYAAMKAVQQYTQRKIIITTVQQIRQLPASQDWLWWLSDQPIPVSVKTSHQVKYATGKATTQTSLIAGTTIPVYKIIPTDDTTTALWKDGYGQILLTNNYTLYTHLNPAWNGMVWSEAFPGRLLQLLFPAEQDRIHDRRAIDPRQLQPLLVSGKEASAVLMQEDINLDKICWLLLLLVFCLERYLSLRQKKEVDNA</sequence>
<dbReference type="Pfam" id="PF07584">
    <property type="entry name" value="BatA"/>
    <property type="match status" value="1"/>
</dbReference>
<dbReference type="EMBL" id="PYAW01000003">
    <property type="protein sequence ID" value="PSL46230.1"/>
    <property type="molecule type" value="Genomic_DNA"/>
</dbReference>
<dbReference type="InterPro" id="IPR024163">
    <property type="entry name" value="Aerotolerance_reg_N"/>
</dbReference>
<keyword evidence="1" id="KW-0472">Membrane</keyword>
<evidence type="ECO:0000259" key="2">
    <source>
        <dbReference type="Pfam" id="PF07584"/>
    </source>
</evidence>
<organism evidence="3 4">
    <name type="scientific">Chitinophaga niastensis</name>
    <dbReference type="NCBI Taxonomy" id="536980"/>
    <lineage>
        <taxon>Bacteria</taxon>
        <taxon>Pseudomonadati</taxon>
        <taxon>Bacteroidota</taxon>
        <taxon>Chitinophagia</taxon>
        <taxon>Chitinophagales</taxon>
        <taxon>Chitinophagaceae</taxon>
        <taxon>Chitinophaga</taxon>
    </lineage>
</organism>
<keyword evidence="4" id="KW-1185">Reference proteome</keyword>
<protein>
    <submittedName>
        <fullName evidence="3">Putative membrane protein (TIGR02226 family)</fullName>
    </submittedName>
</protein>
<gene>
    <name evidence="3" type="ORF">CLV51_103206</name>
</gene>
<feature type="transmembrane region" description="Helical" evidence="1">
    <location>
        <begin position="57"/>
        <end position="79"/>
    </location>
</feature>
<reference evidence="3 4" key="1">
    <citation type="submission" date="2018-03" db="EMBL/GenBank/DDBJ databases">
        <title>Genomic Encyclopedia of Archaeal and Bacterial Type Strains, Phase II (KMG-II): from individual species to whole genera.</title>
        <authorList>
            <person name="Goeker M."/>
        </authorList>
    </citation>
    <scope>NUCLEOTIDE SEQUENCE [LARGE SCALE GENOMIC DNA]</scope>
    <source>
        <strain evidence="3 4">DSM 24859</strain>
    </source>
</reference>
<proteinExistence type="predicted"/>